<dbReference type="Pfam" id="PF03061">
    <property type="entry name" value="4HBT"/>
    <property type="match status" value="1"/>
</dbReference>
<evidence type="ECO:0000313" key="3">
    <source>
        <dbReference type="Proteomes" id="UP001283341"/>
    </source>
</evidence>
<keyword evidence="3" id="KW-1185">Reference proteome</keyword>
<reference evidence="2" key="2">
    <citation type="submission" date="2023-06" db="EMBL/GenBank/DDBJ databases">
        <authorList>
            <consortium name="Lawrence Berkeley National Laboratory"/>
            <person name="Haridas S."/>
            <person name="Hensen N."/>
            <person name="Bonometti L."/>
            <person name="Westerberg I."/>
            <person name="Brannstrom I.O."/>
            <person name="Guillou S."/>
            <person name="Cros-Aarteil S."/>
            <person name="Calhoun S."/>
            <person name="Kuo A."/>
            <person name="Mondo S."/>
            <person name="Pangilinan J."/>
            <person name="Riley R."/>
            <person name="Labutti K."/>
            <person name="Andreopoulos B."/>
            <person name="Lipzen A."/>
            <person name="Chen C."/>
            <person name="Yanf M."/>
            <person name="Daum C."/>
            <person name="Ng V."/>
            <person name="Clum A."/>
            <person name="Steindorff A."/>
            <person name="Ohm R."/>
            <person name="Martin F."/>
            <person name="Silar P."/>
            <person name="Natvig D."/>
            <person name="Lalanne C."/>
            <person name="Gautier V."/>
            <person name="Ament-Velasquez S.L."/>
            <person name="Kruys A."/>
            <person name="Hutchinson M.I."/>
            <person name="Powell A.J."/>
            <person name="Barry K."/>
            <person name="Miller A.N."/>
            <person name="Grigoriev I.V."/>
            <person name="Debuchy R."/>
            <person name="Gladieux P."/>
            <person name="Thoren M.H."/>
            <person name="Johannesson H."/>
        </authorList>
    </citation>
    <scope>NUCLEOTIDE SEQUENCE</scope>
    <source>
        <strain evidence="2">CBS 118394</strain>
    </source>
</reference>
<accession>A0AAE0IJ43</accession>
<dbReference type="PANTHER" id="PTHR47260">
    <property type="entry name" value="UPF0644 PROTEIN PB2B4.06"/>
    <property type="match status" value="1"/>
</dbReference>
<feature type="domain" description="Thioesterase" evidence="1">
    <location>
        <begin position="100"/>
        <end position="178"/>
    </location>
</feature>
<dbReference type="Gene3D" id="3.10.129.10">
    <property type="entry name" value="Hotdog Thioesterase"/>
    <property type="match status" value="1"/>
</dbReference>
<dbReference type="SUPFAM" id="SSF54637">
    <property type="entry name" value="Thioesterase/thiol ester dehydrase-isomerase"/>
    <property type="match status" value="1"/>
</dbReference>
<name>A0AAE0IJ43_9PEZI</name>
<proteinExistence type="predicted"/>
<gene>
    <name evidence="2" type="ORF">B0H66DRAFT_143356</name>
</gene>
<dbReference type="EMBL" id="JAUEDM010000002">
    <property type="protein sequence ID" value="KAK3325914.1"/>
    <property type="molecule type" value="Genomic_DNA"/>
</dbReference>
<reference evidence="2" key="1">
    <citation type="journal article" date="2023" name="Mol. Phylogenet. Evol.">
        <title>Genome-scale phylogeny and comparative genomics of the fungal order Sordariales.</title>
        <authorList>
            <person name="Hensen N."/>
            <person name="Bonometti L."/>
            <person name="Westerberg I."/>
            <person name="Brannstrom I.O."/>
            <person name="Guillou S."/>
            <person name="Cros-Aarteil S."/>
            <person name="Calhoun S."/>
            <person name="Haridas S."/>
            <person name="Kuo A."/>
            <person name="Mondo S."/>
            <person name="Pangilinan J."/>
            <person name="Riley R."/>
            <person name="LaButti K."/>
            <person name="Andreopoulos B."/>
            <person name="Lipzen A."/>
            <person name="Chen C."/>
            <person name="Yan M."/>
            <person name="Daum C."/>
            <person name="Ng V."/>
            <person name="Clum A."/>
            <person name="Steindorff A."/>
            <person name="Ohm R.A."/>
            <person name="Martin F."/>
            <person name="Silar P."/>
            <person name="Natvig D.O."/>
            <person name="Lalanne C."/>
            <person name="Gautier V."/>
            <person name="Ament-Velasquez S.L."/>
            <person name="Kruys A."/>
            <person name="Hutchinson M.I."/>
            <person name="Powell A.J."/>
            <person name="Barry K."/>
            <person name="Miller A.N."/>
            <person name="Grigoriev I.V."/>
            <person name="Debuchy R."/>
            <person name="Gladieux P."/>
            <person name="Hiltunen Thoren M."/>
            <person name="Johannesson H."/>
        </authorList>
    </citation>
    <scope>NUCLEOTIDE SEQUENCE</scope>
    <source>
        <strain evidence="2">CBS 118394</strain>
    </source>
</reference>
<dbReference type="Proteomes" id="UP001283341">
    <property type="component" value="Unassembled WGS sequence"/>
</dbReference>
<dbReference type="CDD" id="cd03443">
    <property type="entry name" value="PaaI_thioesterase"/>
    <property type="match status" value="1"/>
</dbReference>
<organism evidence="2 3">
    <name type="scientific">Apodospora peruviana</name>
    <dbReference type="NCBI Taxonomy" id="516989"/>
    <lineage>
        <taxon>Eukaryota</taxon>
        <taxon>Fungi</taxon>
        <taxon>Dikarya</taxon>
        <taxon>Ascomycota</taxon>
        <taxon>Pezizomycotina</taxon>
        <taxon>Sordariomycetes</taxon>
        <taxon>Sordariomycetidae</taxon>
        <taxon>Sordariales</taxon>
        <taxon>Lasiosphaeriaceae</taxon>
        <taxon>Apodospora</taxon>
    </lineage>
</organism>
<evidence type="ECO:0000313" key="2">
    <source>
        <dbReference type="EMBL" id="KAK3325914.1"/>
    </source>
</evidence>
<protein>
    <submittedName>
        <fullName evidence="2">HotDog domain-containing protein</fullName>
    </submittedName>
</protein>
<evidence type="ECO:0000259" key="1">
    <source>
        <dbReference type="Pfam" id="PF03061"/>
    </source>
</evidence>
<dbReference type="PANTHER" id="PTHR47260:SF6">
    <property type="entry name" value="THIOESTERASE DOMAIN-CONTAINING PROTEIN"/>
    <property type="match status" value="1"/>
</dbReference>
<dbReference type="InterPro" id="IPR052061">
    <property type="entry name" value="PTE-AB_protein"/>
</dbReference>
<dbReference type="AlphaFoldDB" id="A0AAE0IJ43"/>
<comment type="caution">
    <text evidence="2">The sequence shown here is derived from an EMBL/GenBank/DDBJ whole genome shotgun (WGS) entry which is preliminary data.</text>
</comment>
<dbReference type="InterPro" id="IPR029069">
    <property type="entry name" value="HotDog_dom_sf"/>
</dbReference>
<sequence length="194" mass="21232">MATSEDEAAAAAVELAHFRAIPWCAAHLSAPDVVIDRSFSRRPKPKFEDALLSYTLNRPDAIPAFVTFYRPPPPQEGPQALVTEVKAFLSLGNLVNGWAGICHGGIVMTILDEVMGQIPAVNKLRGVMENIPLMTAFLNTTFLKPVKTPTTVLVTGKLVRREGRKYYIDGLIEDENGTALARAEALFVMLKARL</sequence>
<dbReference type="InterPro" id="IPR006683">
    <property type="entry name" value="Thioestr_dom"/>
</dbReference>